<dbReference type="GO" id="GO:0006633">
    <property type="term" value="P:fatty acid biosynthetic process"/>
    <property type="evidence" value="ECO:0007669"/>
    <property type="project" value="UniProtKB-UniRule"/>
</dbReference>
<dbReference type="GO" id="GO:0005829">
    <property type="term" value="C:cytosol"/>
    <property type="evidence" value="ECO:0007669"/>
    <property type="project" value="TreeGrafter"/>
</dbReference>
<evidence type="ECO:0000256" key="9">
    <source>
        <dbReference type="ARBA" id="ARBA00023160"/>
    </source>
</evidence>
<dbReference type="PROSITE" id="PS52004">
    <property type="entry name" value="KS3_2"/>
    <property type="match status" value="1"/>
</dbReference>
<evidence type="ECO:0000256" key="12">
    <source>
        <dbReference type="PIRSR" id="PIRSR000447-1"/>
    </source>
</evidence>
<dbReference type="PANTHER" id="PTHR11712">
    <property type="entry name" value="POLYKETIDE SYNTHASE-RELATED"/>
    <property type="match status" value="1"/>
</dbReference>
<dbReference type="InterPro" id="IPR020841">
    <property type="entry name" value="PKS_Beta-ketoAc_synthase_dom"/>
</dbReference>
<sequence length="437" mass="45654">MTSFARPTRPPHHARPDHERVVITGMGAITPVGNDLETIWTNLINGVSGISTIADFDGLKMDEFRSCIAGLVKGFDAKQFLNPKQIRRFDEFIHYAQIASAQALYHAGLITCVKGDSLPVNVDGERFGVVMGSGIGGVQTIENSHDALYQHGAKKVSPFVIPASIINMPAGLIAIRHNLKGANLATSTACTTSTHAIGLGARLIAYGDLDAVLVGGSEKASTPLGMSGFGAMHALSTRNDEPIRASRPFDKDRDGFVLGDGAGALVLESLAHAKARGARILAEVAGFGMSDDASHITAPPTDGNGAKRAMQNALTDGGICADNIGYINAHGTATPAGDVAESSAIESLFGKDILVSSTKSMTGHLLGAAGAVEAIFTVMALQHQILPPTINLDNPDPACTLDYIPHTARAVSGVDYAISNSFGFGGTNGSLVFRRWT</sequence>
<evidence type="ECO:0000313" key="15">
    <source>
        <dbReference type="EMBL" id="OBX50869.1"/>
    </source>
</evidence>
<keyword evidence="10 11" id="KW-0012">Acyltransferase</keyword>
<accession>A0A1B8PK28</accession>
<evidence type="ECO:0000256" key="5">
    <source>
        <dbReference type="ARBA" id="ARBA00022516"/>
    </source>
</evidence>
<keyword evidence="6 11" id="KW-0808">Transferase</keyword>
<proteinExistence type="inferred from homology"/>
<feature type="domain" description="Ketosynthase family 3 (KS3)" evidence="14">
    <location>
        <begin position="18"/>
        <end position="435"/>
    </location>
</feature>
<dbReference type="Gene3D" id="3.40.47.10">
    <property type="match status" value="1"/>
</dbReference>
<name>A0A1B8PK28_MORNO</name>
<comment type="function">
    <text evidence="11">Involved in the type II fatty acid elongation cycle. Catalyzes the elongation of a wide range of acyl-ACP by the addition of two carbons from malonyl-ACP to an acyl acceptor. Can efficiently catalyze the conversion of palmitoleoyl-ACP (cis-hexadec-9-enoyl-ACP) to cis-vaccenoyl-ACP (cis-octadec-11-enoyl-ACP), an essential step in the thermal regulation of fatty acid composition.</text>
</comment>
<dbReference type="CDD" id="cd00834">
    <property type="entry name" value="KAS_I_II"/>
    <property type="match status" value="1"/>
</dbReference>
<evidence type="ECO:0000313" key="16">
    <source>
        <dbReference type="Proteomes" id="UP000092671"/>
    </source>
</evidence>
<evidence type="ECO:0000256" key="6">
    <source>
        <dbReference type="ARBA" id="ARBA00022679"/>
    </source>
</evidence>
<evidence type="ECO:0000256" key="7">
    <source>
        <dbReference type="ARBA" id="ARBA00022832"/>
    </source>
</evidence>
<evidence type="ECO:0000256" key="2">
    <source>
        <dbReference type="ARBA" id="ARBA00008467"/>
    </source>
</evidence>
<comment type="catalytic activity">
    <reaction evidence="11">
        <text>(9Z)-hexadecenoyl-[ACP] + malonyl-[ACP] + H(+) = 3-oxo-(11Z)-octadecenoyl-[ACP] + holo-[ACP] + CO2</text>
        <dbReference type="Rhea" id="RHEA:55040"/>
        <dbReference type="Rhea" id="RHEA-COMP:9623"/>
        <dbReference type="Rhea" id="RHEA-COMP:9685"/>
        <dbReference type="Rhea" id="RHEA-COMP:10800"/>
        <dbReference type="Rhea" id="RHEA-COMP:14074"/>
        <dbReference type="ChEBI" id="CHEBI:15378"/>
        <dbReference type="ChEBI" id="CHEBI:16526"/>
        <dbReference type="ChEBI" id="CHEBI:64479"/>
        <dbReference type="ChEBI" id="CHEBI:78449"/>
        <dbReference type="ChEBI" id="CHEBI:83989"/>
        <dbReference type="ChEBI" id="CHEBI:138538"/>
        <dbReference type="EC" id="2.3.1.179"/>
    </reaction>
</comment>
<dbReference type="OrthoDB" id="9808669at2"/>
<organism evidence="15 16">
    <name type="scientific">Moraxella nonliquefaciens</name>
    <dbReference type="NCBI Taxonomy" id="478"/>
    <lineage>
        <taxon>Bacteria</taxon>
        <taxon>Pseudomonadati</taxon>
        <taxon>Pseudomonadota</taxon>
        <taxon>Gammaproteobacteria</taxon>
        <taxon>Moraxellales</taxon>
        <taxon>Moraxellaceae</taxon>
        <taxon>Moraxella</taxon>
    </lineage>
</organism>
<dbReference type="EMBL" id="LZDN01000012">
    <property type="protein sequence ID" value="OBX50869.1"/>
    <property type="molecule type" value="Genomic_DNA"/>
</dbReference>
<dbReference type="Pfam" id="PF00109">
    <property type="entry name" value="ketoacyl-synt"/>
    <property type="match status" value="1"/>
</dbReference>
<dbReference type="InterPro" id="IPR014030">
    <property type="entry name" value="Ketoacyl_synth_N"/>
</dbReference>
<comment type="similarity">
    <text evidence="2 11 13">Belongs to the thiolase-like superfamily. Beta-ketoacyl-ACP synthases family.</text>
</comment>
<dbReference type="UniPathway" id="UPA00094"/>
<protein>
    <recommendedName>
        <fullName evidence="4 11">3-oxoacyl-[acyl-carrier-protein] synthase 2</fullName>
        <ecNumber evidence="3 11">2.3.1.179</ecNumber>
    </recommendedName>
</protein>
<dbReference type="Pfam" id="PF02801">
    <property type="entry name" value="Ketoacyl-synt_C"/>
    <property type="match status" value="1"/>
</dbReference>
<dbReference type="GO" id="GO:0004315">
    <property type="term" value="F:3-oxoacyl-[acyl-carrier-protein] synthase activity"/>
    <property type="evidence" value="ECO:0007669"/>
    <property type="project" value="UniProtKB-UniRule"/>
</dbReference>
<evidence type="ECO:0000256" key="13">
    <source>
        <dbReference type="RuleBase" id="RU003694"/>
    </source>
</evidence>
<dbReference type="Proteomes" id="UP000092671">
    <property type="component" value="Unassembled WGS sequence"/>
</dbReference>
<reference evidence="15 16" key="1">
    <citation type="submission" date="2016-06" db="EMBL/GenBank/DDBJ databases">
        <title>Draft genome of Moraxella nonliquefaciens CCUG 60284.</title>
        <authorList>
            <person name="Salva-Serra F."/>
            <person name="Engstrom-Jakobsson H."/>
            <person name="Thorell K."/>
            <person name="Gonzales-Siles L."/>
            <person name="Karlsson R."/>
            <person name="Boulund F."/>
            <person name="Engstrand L."/>
            <person name="Kristiansson E."/>
            <person name="Moore E."/>
        </authorList>
    </citation>
    <scope>NUCLEOTIDE SEQUENCE [LARGE SCALE GENOMIC DNA]</scope>
    <source>
        <strain evidence="15 16">CCUG 60284</strain>
    </source>
</reference>
<evidence type="ECO:0000256" key="8">
    <source>
        <dbReference type="ARBA" id="ARBA00023098"/>
    </source>
</evidence>
<dbReference type="EC" id="2.3.1.179" evidence="3 11"/>
<dbReference type="PANTHER" id="PTHR11712:SF336">
    <property type="entry name" value="3-OXOACYL-[ACYL-CARRIER-PROTEIN] SYNTHASE, MITOCHONDRIAL"/>
    <property type="match status" value="1"/>
</dbReference>
<evidence type="ECO:0000256" key="3">
    <source>
        <dbReference type="ARBA" id="ARBA00012356"/>
    </source>
</evidence>
<comment type="pathway">
    <text evidence="1 11">Lipid metabolism; fatty acid biosynthesis.</text>
</comment>
<dbReference type="RefSeq" id="WP_066893141.1">
    <property type="nucleotide sequence ID" value="NZ_LZDN01000012.1"/>
</dbReference>
<gene>
    <name evidence="15" type="ORF">A9Z60_02995</name>
</gene>
<evidence type="ECO:0000259" key="14">
    <source>
        <dbReference type="PROSITE" id="PS52004"/>
    </source>
</evidence>
<keyword evidence="8" id="KW-0443">Lipid metabolism</keyword>
<dbReference type="InterPro" id="IPR014031">
    <property type="entry name" value="Ketoacyl_synth_C"/>
</dbReference>
<dbReference type="NCBIfam" id="NF005589">
    <property type="entry name" value="PRK07314.1"/>
    <property type="match status" value="1"/>
</dbReference>
<evidence type="ECO:0000256" key="4">
    <source>
        <dbReference type="ARBA" id="ARBA00014657"/>
    </source>
</evidence>
<keyword evidence="7" id="KW-0276">Fatty acid metabolism</keyword>
<dbReference type="SMART" id="SM00825">
    <property type="entry name" value="PKS_KS"/>
    <property type="match status" value="1"/>
</dbReference>
<keyword evidence="5 11" id="KW-0444">Lipid biosynthesis</keyword>
<dbReference type="InterPro" id="IPR017568">
    <property type="entry name" value="3-oxoacyl-ACP_synth-2"/>
</dbReference>
<keyword evidence="9 11" id="KW-0275">Fatty acid biosynthesis</keyword>
<evidence type="ECO:0000256" key="1">
    <source>
        <dbReference type="ARBA" id="ARBA00005194"/>
    </source>
</evidence>
<comment type="catalytic activity">
    <reaction evidence="11">
        <text>a fatty acyl-[ACP] + malonyl-[ACP] + H(+) = a 3-oxoacyl-[ACP] + holo-[ACP] + CO2</text>
        <dbReference type="Rhea" id="RHEA:22836"/>
        <dbReference type="Rhea" id="RHEA-COMP:9623"/>
        <dbReference type="Rhea" id="RHEA-COMP:9685"/>
        <dbReference type="Rhea" id="RHEA-COMP:9916"/>
        <dbReference type="Rhea" id="RHEA-COMP:14125"/>
        <dbReference type="ChEBI" id="CHEBI:15378"/>
        <dbReference type="ChEBI" id="CHEBI:16526"/>
        <dbReference type="ChEBI" id="CHEBI:64479"/>
        <dbReference type="ChEBI" id="CHEBI:78449"/>
        <dbReference type="ChEBI" id="CHEBI:78776"/>
        <dbReference type="ChEBI" id="CHEBI:138651"/>
    </reaction>
</comment>
<evidence type="ECO:0000256" key="10">
    <source>
        <dbReference type="ARBA" id="ARBA00023315"/>
    </source>
</evidence>
<dbReference type="NCBIfam" id="TIGR03150">
    <property type="entry name" value="fabF"/>
    <property type="match status" value="1"/>
</dbReference>
<dbReference type="AlphaFoldDB" id="A0A1B8PK28"/>
<dbReference type="SUPFAM" id="SSF53901">
    <property type="entry name" value="Thiolase-like"/>
    <property type="match status" value="2"/>
</dbReference>
<feature type="active site" description="For beta-ketoacyl synthase activity" evidence="12">
    <location>
        <position position="190"/>
    </location>
</feature>
<dbReference type="InterPro" id="IPR000794">
    <property type="entry name" value="Beta-ketoacyl_synthase"/>
</dbReference>
<evidence type="ECO:0000256" key="11">
    <source>
        <dbReference type="PIRNR" id="PIRNR000447"/>
    </source>
</evidence>
<dbReference type="InterPro" id="IPR016039">
    <property type="entry name" value="Thiolase-like"/>
</dbReference>
<comment type="caution">
    <text evidence="15">The sequence shown here is derived from an EMBL/GenBank/DDBJ whole genome shotgun (WGS) entry which is preliminary data.</text>
</comment>
<dbReference type="FunFam" id="3.40.47.10:FF:000009">
    <property type="entry name" value="3-oxoacyl-[acyl-carrier-protein] synthase 2"/>
    <property type="match status" value="1"/>
</dbReference>
<dbReference type="PIRSF" id="PIRSF000447">
    <property type="entry name" value="KAS_II"/>
    <property type="match status" value="1"/>
</dbReference>